<reference evidence="1 2" key="1">
    <citation type="submission" date="2023-02" db="EMBL/GenBank/DDBJ databases">
        <title>LHISI_Scaffold_Assembly.</title>
        <authorList>
            <person name="Stuart O.P."/>
            <person name="Cleave R."/>
            <person name="Magrath M.J.L."/>
            <person name="Mikheyev A.S."/>
        </authorList>
    </citation>
    <scope>NUCLEOTIDE SEQUENCE [LARGE SCALE GENOMIC DNA]</scope>
    <source>
        <strain evidence="1">Daus_M_001</strain>
        <tissue evidence="1">Leg muscle</tissue>
    </source>
</reference>
<proteinExistence type="predicted"/>
<dbReference type="Proteomes" id="UP001159363">
    <property type="component" value="Chromosome 2"/>
</dbReference>
<sequence>MASGLDRFTVGRHRSVRLRDTRHLTLRHYTYLSSALEEMFKNALRKHEHMHQPTIVWTPGCVDESLEYSRLFHSPRTIRLRKLSTSSTRWIQIMPPRWYGAFNYNCGDIPQSDDPARGSYIVHYVLRAVVKKRSGSFQSVRRNREWTTHAVRQDHCTPVDSLAISGDGTFGARCSFALITPAPLGIKRGKKQQVGGDLKADFLPPSWRYVVREISIHLLKYKLWRKKKTPINTRWRVGIGLNRKWQREDGPKSAWSDQYGGDTARQQVCVATSPAERRVIAAGALRQVRAGEESALPCPGMAWACPPTPVVFSTRPPATRSRALRDFRSPRCTPRFDTPLHPAEGKLRRVRMPAAQCPVIRVPVYNRRTRPSDVMALSQAAPYPNVLRLSVEDSDSSLFGQRICRPYSDRVNVTSLDAEFRTRPRTQERPIVDGLLRWIYNATTRSSRHEFDRSDAPAIVEIESTFIEAAFVGATLLLIGWRKMFVGVGAVFYSVAAVAEQLVRSPRLPPRRSGFDPRPGHSGFSHVGIVPDDAVGRRVFLGDFPFSPALSFRRCSSLTSLTFIGSRDLDVKSRPNLFTKQLHARRPAHVQIDFDLRSISLTVGKEKFEVTVNGLKYVFEARTLVTLVAIRSISLTVGKEKFEVTVNGLKYVFEARTLVTLVASKAPFRMSSRHLCSSQLKISAFSADEICPVCHIQVDHGNDVVLIRQKGADGINAASVQRSDTIAVIAGSKVHTEDSVQSVFNQVSTNDRHIFRGQDLHSLNIGVPLQACDQAPPVQPLYWKAVEIITDSPLDSHLRVPVPLGPSKTCSNGMRQTRGLYSEKVHCSRQYSLLLVVDFTECSTLLHLCPLYHLPPLDYTAMVNKIYESSSLAAADVGGIPEDDRSVVCPHFVIAVPPHAGFTMPRRGLPDSQDTTLQHDHFRLRNKFNVYDTPAVSFRQVLRGFRQSPTTTSNLLWNMKKSQGKLAIQIQYHFARLYILCVVPRTTRRRIEIISNPKLLVGRQNRFGFATIYLAFHWLLAVVSCASELCDSGRAAQKKKKKQRRQGSSFTSAYRQDYDFIFAKARVKKANATAGTGMSDFLNRDKSRRSTFPTYGECRRDLRRRLDPQTNCAAGATLRRVELSWVWEKKKKNRFRIAECRVRIPRRAKFLAWYFQTKSSGYIIWAALNGDVLRTDEGEA</sequence>
<dbReference type="EMBL" id="JARBHB010000002">
    <property type="protein sequence ID" value="KAJ8891800.1"/>
    <property type="molecule type" value="Genomic_DNA"/>
</dbReference>
<evidence type="ECO:0000313" key="2">
    <source>
        <dbReference type="Proteomes" id="UP001159363"/>
    </source>
</evidence>
<keyword evidence="2" id="KW-1185">Reference proteome</keyword>
<evidence type="ECO:0000313" key="1">
    <source>
        <dbReference type="EMBL" id="KAJ8891800.1"/>
    </source>
</evidence>
<protein>
    <submittedName>
        <fullName evidence="1">Uncharacterized protein</fullName>
    </submittedName>
</protein>
<comment type="caution">
    <text evidence="1">The sequence shown here is derived from an EMBL/GenBank/DDBJ whole genome shotgun (WGS) entry which is preliminary data.</text>
</comment>
<accession>A0ABQ9I588</accession>
<organism evidence="1 2">
    <name type="scientific">Dryococelus australis</name>
    <dbReference type="NCBI Taxonomy" id="614101"/>
    <lineage>
        <taxon>Eukaryota</taxon>
        <taxon>Metazoa</taxon>
        <taxon>Ecdysozoa</taxon>
        <taxon>Arthropoda</taxon>
        <taxon>Hexapoda</taxon>
        <taxon>Insecta</taxon>
        <taxon>Pterygota</taxon>
        <taxon>Neoptera</taxon>
        <taxon>Polyneoptera</taxon>
        <taxon>Phasmatodea</taxon>
        <taxon>Verophasmatodea</taxon>
        <taxon>Anareolatae</taxon>
        <taxon>Phasmatidae</taxon>
        <taxon>Eurycanthinae</taxon>
        <taxon>Dryococelus</taxon>
    </lineage>
</organism>
<gene>
    <name evidence="1" type="ORF">PR048_004354</name>
</gene>
<name>A0ABQ9I588_9NEOP</name>